<sequence>MPHIRSMHTEYICSPIGLMYPVRVELALDKH</sequence>
<organism evidence="1">
    <name type="scientific">Anguilla anguilla</name>
    <name type="common">European freshwater eel</name>
    <name type="synonym">Muraena anguilla</name>
    <dbReference type="NCBI Taxonomy" id="7936"/>
    <lineage>
        <taxon>Eukaryota</taxon>
        <taxon>Metazoa</taxon>
        <taxon>Chordata</taxon>
        <taxon>Craniata</taxon>
        <taxon>Vertebrata</taxon>
        <taxon>Euteleostomi</taxon>
        <taxon>Actinopterygii</taxon>
        <taxon>Neopterygii</taxon>
        <taxon>Teleostei</taxon>
        <taxon>Anguilliformes</taxon>
        <taxon>Anguillidae</taxon>
        <taxon>Anguilla</taxon>
    </lineage>
</organism>
<protein>
    <submittedName>
        <fullName evidence="1">Uncharacterized protein</fullName>
    </submittedName>
</protein>
<reference evidence="1" key="1">
    <citation type="submission" date="2014-11" db="EMBL/GenBank/DDBJ databases">
        <authorList>
            <person name="Amaro Gonzalez C."/>
        </authorList>
    </citation>
    <scope>NUCLEOTIDE SEQUENCE</scope>
</reference>
<dbReference type="AlphaFoldDB" id="A0A0E9U5R8"/>
<name>A0A0E9U5R8_ANGAN</name>
<accession>A0A0E9U5R8</accession>
<reference evidence="1" key="2">
    <citation type="journal article" date="2015" name="Fish Shellfish Immunol.">
        <title>Early steps in the European eel (Anguilla anguilla)-Vibrio vulnificus interaction in the gills: Role of the RtxA13 toxin.</title>
        <authorList>
            <person name="Callol A."/>
            <person name="Pajuelo D."/>
            <person name="Ebbesson L."/>
            <person name="Teles M."/>
            <person name="MacKenzie S."/>
            <person name="Amaro C."/>
        </authorList>
    </citation>
    <scope>NUCLEOTIDE SEQUENCE</scope>
</reference>
<proteinExistence type="predicted"/>
<evidence type="ECO:0000313" key="1">
    <source>
        <dbReference type="EMBL" id="JAH61092.1"/>
    </source>
</evidence>
<dbReference type="EMBL" id="GBXM01047485">
    <property type="protein sequence ID" value="JAH61092.1"/>
    <property type="molecule type" value="Transcribed_RNA"/>
</dbReference>